<dbReference type="InterPro" id="IPR039328">
    <property type="entry name" value="WDR89"/>
</dbReference>
<dbReference type="InterPro" id="IPR001680">
    <property type="entry name" value="WD40_rpt"/>
</dbReference>
<comment type="caution">
    <text evidence="5">The sequence shown here is derived from an EMBL/GenBank/DDBJ whole genome shotgun (WGS) entry which is preliminary data.</text>
</comment>
<dbReference type="EMBL" id="JAACJN010000021">
    <property type="protein sequence ID" value="KAF5389550.1"/>
    <property type="molecule type" value="Genomic_DNA"/>
</dbReference>
<evidence type="ECO:0000313" key="6">
    <source>
        <dbReference type="Proteomes" id="UP000518752"/>
    </source>
</evidence>
<dbReference type="PROSITE" id="PS50294">
    <property type="entry name" value="WD_REPEATS_REGION"/>
    <property type="match status" value="1"/>
</dbReference>
<feature type="repeat" description="WD" evidence="3">
    <location>
        <begin position="318"/>
        <end position="349"/>
    </location>
</feature>
<sequence length="415" mass="44290">MSHNSVLLASSQLGATSSPLRSSVDGNSETYILALAGINAKYAAMSSASRKTKTDPSTTGPIHLYSKHTLQKSLSLPGHDTASAFMRTVHAIAGSNGQTLVSSGQDGSVKVWDERTGSHGIKMSNLGKSRAILSFDVSVDGYTVAAGTELQSDDSLVLYWDPRKPAAPLRAHSSTHSDDITVVQFSPNRPSTLLTASSDGLLSLSDANEQDEDEAVVHVGNFGCSVSQAGWMADGSHLDLLQSHDIRAPSLHSGPTQWVTDYLITASTSTASGQPNHLSVFVGSNEGDAALLTNNDLSTSQSLDPNAGHEWILHKLWLTGHEGVVRSSLWDDQDQVLVTGGEDGKIHIWPEFAHQTGLGGRGLVVEDDAMDVDLPSDGAGGSRKNIKRMREKNMDSNVDEEVNDKNGKNGKRMRR</sequence>
<dbReference type="Gene3D" id="2.130.10.10">
    <property type="entry name" value="YVTN repeat-like/Quinoprotein amine dehydrogenase"/>
    <property type="match status" value="1"/>
</dbReference>
<organism evidence="5 6">
    <name type="scientific">Collybiopsis confluens</name>
    <dbReference type="NCBI Taxonomy" id="2823264"/>
    <lineage>
        <taxon>Eukaryota</taxon>
        <taxon>Fungi</taxon>
        <taxon>Dikarya</taxon>
        <taxon>Basidiomycota</taxon>
        <taxon>Agaricomycotina</taxon>
        <taxon>Agaricomycetes</taxon>
        <taxon>Agaricomycetidae</taxon>
        <taxon>Agaricales</taxon>
        <taxon>Marasmiineae</taxon>
        <taxon>Omphalotaceae</taxon>
        <taxon>Collybiopsis</taxon>
    </lineage>
</organism>
<feature type="repeat" description="WD" evidence="3">
    <location>
        <begin position="96"/>
        <end position="122"/>
    </location>
</feature>
<evidence type="ECO:0000256" key="3">
    <source>
        <dbReference type="PROSITE-ProRule" id="PRU00221"/>
    </source>
</evidence>
<dbReference type="PROSITE" id="PS50082">
    <property type="entry name" value="WD_REPEATS_2"/>
    <property type="match status" value="2"/>
</dbReference>
<evidence type="ECO:0000313" key="5">
    <source>
        <dbReference type="EMBL" id="KAF5389550.1"/>
    </source>
</evidence>
<accession>A0A8H5HUQ8</accession>
<reference evidence="5 6" key="1">
    <citation type="journal article" date="2020" name="ISME J.">
        <title>Uncovering the hidden diversity of litter-decomposition mechanisms in mushroom-forming fungi.</title>
        <authorList>
            <person name="Floudas D."/>
            <person name="Bentzer J."/>
            <person name="Ahren D."/>
            <person name="Johansson T."/>
            <person name="Persson P."/>
            <person name="Tunlid A."/>
        </authorList>
    </citation>
    <scope>NUCLEOTIDE SEQUENCE [LARGE SCALE GENOMIC DNA]</scope>
    <source>
        <strain evidence="5 6">CBS 406.79</strain>
    </source>
</reference>
<name>A0A8H5HUQ8_9AGAR</name>
<evidence type="ECO:0000256" key="2">
    <source>
        <dbReference type="ARBA" id="ARBA00022737"/>
    </source>
</evidence>
<dbReference type="Pfam" id="PF00400">
    <property type="entry name" value="WD40"/>
    <property type="match status" value="2"/>
</dbReference>
<gene>
    <name evidence="5" type="ORF">D9757_004160</name>
</gene>
<keyword evidence="2" id="KW-0677">Repeat</keyword>
<keyword evidence="6" id="KW-1185">Reference proteome</keyword>
<dbReference type="PANTHER" id="PTHR22889">
    <property type="entry name" value="WD REPEAT-CONTAINING PROTEIN 89"/>
    <property type="match status" value="1"/>
</dbReference>
<feature type="region of interest" description="Disordered" evidence="4">
    <location>
        <begin position="371"/>
        <end position="415"/>
    </location>
</feature>
<evidence type="ECO:0008006" key="7">
    <source>
        <dbReference type="Google" id="ProtNLM"/>
    </source>
</evidence>
<evidence type="ECO:0000256" key="1">
    <source>
        <dbReference type="ARBA" id="ARBA00022574"/>
    </source>
</evidence>
<dbReference type="Proteomes" id="UP000518752">
    <property type="component" value="Unassembled WGS sequence"/>
</dbReference>
<dbReference type="AlphaFoldDB" id="A0A8H5HUQ8"/>
<dbReference type="InterPro" id="IPR036322">
    <property type="entry name" value="WD40_repeat_dom_sf"/>
</dbReference>
<protein>
    <recommendedName>
        <fullName evidence="7">WD40 repeat-like protein</fullName>
    </recommendedName>
</protein>
<dbReference type="OrthoDB" id="25131at2759"/>
<keyword evidence="1 3" id="KW-0853">WD repeat</keyword>
<proteinExistence type="predicted"/>
<evidence type="ECO:0000256" key="4">
    <source>
        <dbReference type="SAM" id="MobiDB-lite"/>
    </source>
</evidence>
<dbReference type="InterPro" id="IPR015943">
    <property type="entry name" value="WD40/YVTN_repeat-like_dom_sf"/>
</dbReference>
<dbReference type="PANTHER" id="PTHR22889:SF0">
    <property type="entry name" value="WD REPEAT-CONTAINING PROTEIN 89"/>
    <property type="match status" value="1"/>
</dbReference>
<dbReference type="SUPFAM" id="SSF50978">
    <property type="entry name" value="WD40 repeat-like"/>
    <property type="match status" value="1"/>
</dbReference>
<dbReference type="SMART" id="SM00320">
    <property type="entry name" value="WD40"/>
    <property type="match status" value="3"/>
</dbReference>